<dbReference type="Proteomes" id="UP000294257">
    <property type="component" value="Unassembled WGS sequence"/>
</dbReference>
<accession>A0A4Q7KI03</accession>
<dbReference type="InterPro" id="IPR050508">
    <property type="entry name" value="Methyltransf_Superfamily"/>
</dbReference>
<proteinExistence type="predicted"/>
<dbReference type="GO" id="GO:0032259">
    <property type="term" value="P:methylation"/>
    <property type="evidence" value="ECO:0007669"/>
    <property type="project" value="UniProtKB-KW"/>
</dbReference>
<keyword evidence="2" id="KW-0489">Methyltransferase</keyword>
<dbReference type="RefSeq" id="WP_130346235.1">
    <property type="nucleotide sequence ID" value="NZ_SGWQ01000008.1"/>
</dbReference>
<dbReference type="AlphaFoldDB" id="A0A4Q7KI03"/>
<feature type="domain" description="Methyltransferase" evidence="1">
    <location>
        <begin position="52"/>
        <end position="142"/>
    </location>
</feature>
<dbReference type="Pfam" id="PF13649">
    <property type="entry name" value="Methyltransf_25"/>
    <property type="match status" value="1"/>
</dbReference>
<name>A0A4Q7KI03_9PSEU</name>
<evidence type="ECO:0000313" key="3">
    <source>
        <dbReference type="Proteomes" id="UP000294257"/>
    </source>
</evidence>
<organism evidence="2 3">
    <name type="scientific">Herbihabitans rhizosphaerae</name>
    <dbReference type="NCBI Taxonomy" id="1872711"/>
    <lineage>
        <taxon>Bacteria</taxon>
        <taxon>Bacillati</taxon>
        <taxon>Actinomycetota</taxon>
        <taxon>Actinomycetes</taxon>
        <taxon>Pseudonocardiales</taxon>
        <taxon>Pseudonocardiaceae</taxon>
        <taxon>Herbihabitans</taxon>
    </lineage>
</organism>
<dbReference type="OrthoDB" id="9805171at2"/>
<evidence type="ECO:0000313" key="2">
    <source>
        <dbReference type="EMBL" id="RZS34789.1"/>
    </source>
</evidence>
<dbReference type="EMBL" id="SGWQ01000008">
    <property type="protein sequence ID" value="RZS34789.1"/>
    <property type="molecule type" value="Genomic_DNA"/>
</dbReference>
<dbReference type="InterPro" id="IPR041698">
    <property type="entry name" value="Methyltransf_25"/>
</dbReference>
<sequence>MTEEFLDAARTAYDTMAEGYTERFGNSLAELPMDRALLTLFAELVRPSGRPVADVGCGFGHLTAFLHELGVPVFGVDLSPEMLKIARRRYPGRRFEQGSMTALDLSDGELGGLVAMYSVIHVPPAHRPAVFAEFHRVLAPGGQLLIAFQVGDEPLHLAEAFGHTIGLNFHRLQPEVITAQLADAGLAVHATIVREPSPPREKTRQAYLLAGKPASA</sequence>
<dbReference type="PANTHER" id="PTHR42912">
    <property type="entry name" value="METHYLTRANSFERASE"/>
    <property type="match status" value="1"/>
</dbReference>
<dbReference type="InterPro" id="IPR029063">
    <property type="entry name" value="SAM-dependent_MTases_sf"/>
</dbReference>
<dbReference type="SUPFAM" id="SSF53335">
    <property type="entry name" value="S-adenosyl-L-methionine-dependent methyltransferases"/>
    <property type="match status" value="1"/>
</dbReference>
<keyword evidence="3" id="KW-1185">Reference proteome</keyword>
<reference evidence="2 3" key="1">
    <citation type="submission" date="2019-02" db="EMBL/GenBank/DDBJ databases">
        <title>Genomic Encyclopedia of Type Strains, Phase IV (KMG-IV): sequencing the most valuable type-strain genomes for metagenomic binning, comparative biology and taxonomic classification.</title>
        <authorList>
            <person name="Goeker M."/>
        </authorList>
    </citation>
    <scope>NUCLEOTIDE SEQUENCE [LARGE SCALE GENOMIC DNA]</scope>
    <source>
        <strain evidence="2 3">DSM 101727</strain>
    </source>
</reference>
<keyword evidence="2" id="KW-0808">Transferase</keyword>
<dbReference type="GO" id="GO:0008168">
    <property type="term" value="F:methyltransferase activity"/>
    <property type="evidence" value="ECO:0007669"/>
    <property type="project" value="UniProtKB-KW"/>
</dbReference>
<dbReference type="CDD" id="cd02440">
    <property type="entry name" value="AdoMet_MTases"/>
    <property type="match status" value="1"/>
</dbReference>
<dbReference type="Gene3D" id="3.40.50.150">
    <property type="entry name" value="Vaccinia Virus protein VP39"/>
    <property type="match status" value="1"/>
</dbReference>
<gene>
    <name evidence="2" type="ORF">EV193_108137</name>
</gene>
<evidence type="ECO:0000259" key="1">
    <source>
        <dbReference type="Pfam" id="PF13649"/>
    </source>
</evidence>
<protein>
    <submittedName>
        <fullName evidence="2">Methyltransferase family protein</fullName>
    </submittedName>
</protein>
<comment type="caution">
    <text evidence="2">The sequence shown here is derived from an EMBL/GenBank/DDBJ whole genome shotgun (WGS) entry which is preliminary data.</text>
</comment>